<dbReference type="EMBL" id="BRXZ01002876">
    <property type="protein sequence ID" value="GMH72024.1"/>
    <property type="molecule type" value="Genomic_DNA"/>
</dbReference>
<evidence type="ECO:0000313" key="3">
    <source>
        <dbReference type="Proteomes" id="UP001165082"/>
    </source>
</evidence>
<sequence>MGRNMDIGRGMGNSMWSSTGKGSSTSTYNTPLHSRGPEQDQAVGFGSQVPSCTGGVETLEIESQGEETAEDMMSMMEASRMAVQENKLYTLAMLDIKMEPMDGITCARSLRNWELVVGRQARQRICAMSGSTDDDTIEKCKHFDMDFAGKPLNLNKVVNLIENPNGAFSLMSSFLRGSHADGGNDGETAFVTFPHGSMVNVRGKGNDEYKRVASVMQVNPNGTYKIVDDEDQTEDFVSSLRLKFEHQVQPLKLAGKREGEEDMYTIQYPNEVGVDGITKETVPRSRIIGQPVWPRKRRVTKDELKKASASESTFKSALDRQLRIVQDALDLSEFNCAPPAGTPQENPGPRKVSVSVEGKAETRGSLTCPTPKRRLNLPSSGKGG</sequence>
<keyword evidence="3" id="KW-1185">Reference proteome</keyword>
<accession>A0A9W7API1</accession>
<dbReference type="InterPro" id="IPR011006">
    <property type="entry name" value="CheY-like_superfamily"/>
</dbReference>
<protein>
    <submittedName>
        <fullName evidence="2">Uncharacterized protein</fullName>
    </submittedName>
</protein>
<dbReference type="SUPFAM" id="SSF52172">
    <property type="entry name" value="CheY-like"/>
    <property type="match status" value="1"/>
</dbReference>
<proteinExistence type="predicted"/>
<evidence type="ECO:0000313" key="2">
    <source>
        <dbReference type="EMBL" id="GMH72024.1"/>
    </source>
</evidence>
<dbReference type="OrthoDB" id="287671at2759"/>
<dbReference type="Proteomes" id="UP001165082">
    <property type="component" value="Unassembled WGS sequence"/>
</dbReference>
<comment type="caution">
    <text evidence="2">The sequence shown here is derived from an EMBL/GenBank/DDBJ whole genome shotgun (WGS) entry which is preliminary data.</text>
</comment>
<dbReference type="AlphaFoldDB" id="A0A9W7API1"/>
<dbReference type="Gene3D" id="3.40.50.2300">
    <property type="match status" value="1"/>
</dbReference>
<organism evidence="2 3">
    <name type="scientific">Triparma retinervis</name>
    <dbReference type="NCBI Taxonomy" id="2557542"/>
    <lineage>
        <taxon>Eukaryota</taxon>
        <taxon>Sar</taxon>
        <taxon>Stramenopiles</taxon>
        <taxon>Ochrophyta</taxon>
        <taxon>Bolidophyceae</taxon>
        <taxon>Parmales</taxon>
        <taxon>Triparmaceae</taxon>
        <taxon>Triparma</taxon>
    </lineage>
</organism>
<feature type="compositionally biased region" description="Low complexity" evidence="1">
    <location>
        <begin position="17"/>
        <end position="27"/>
    </location>
</feature>
<evidence type="ECO:0000256" key="1">
    <source>
        <dbReference type="SAM" id="MobiDB-lite"/>
    </source>
</evidence>
<reference evidence="2" key="1">
    <citation type="submission" date="2022-07" db="EMBL/GenBank/DDBJ databases">
        <title>Genome analysis of Parmales, a sister group of diatoms, reveals the evolutionary specialization of diatoms from phago-mixotrophs to photoautotrophs.</title>
        <authorList>
            <person name="Ban H."/>
            <person name="Sato S."/>
            <person name="Yoshikawa S."/>
            <person name="Kazumasa Y."/>
            <person name="Nakamura Y."/>
            <person name="Ichinomiya M."/>
            <person name="Saitoh K."/>
            <person name="Sato N."/>
            <person name="Blanc-Mathieu R."/>
            <person name="Endo H."/>
            <person name="Kuwata A."/>
            <person name="Ogata H."/>
        </authorList>
    </citation>
    <scope>NUCLEOTIDE SEQUENCE</scope>
</reference>
<feature type="region of interest" description="Disordered" evidence="1">
    <location>
        <begin position="337"/>
        <end position="384"/>
    </location>
</feature>
<gene>
    <name evidence="2" type="ORF">TrRE_jg2306</name>
</gene>
<name>A0A9W7API1_9STRA</name>
<feature type="region of interest" description="Disordered" evidence="1">
    <location>
        <begin position="1"/>
        <end position="30"/>
    </location>
</feature>